<keyword evidence="3 7" id="KW-0812">Transmembrane</keyword>
<evidence type="ECO:0000256" key="5">
    <source>
        <dbReference type="ARBA" id="ARBA00022989"/>
    </source>
</evidence>
<gene>
    <name evidence="10" type="ORF">ACFSSA_00625</name>
</gene>
<name>A0ABW5D3R1_9BACT</name>
<evidence type="ECO:0000313" key="11">
    <source>
        <dbReference type="Proteomes" id="UP001597375"/>
    </source>
</evidence>
<feature type="transmembrane region" description="Helical" evidence="7">
    <location>
        <begin position="62"/>
        <end position="89"/>
    </location>
</feature>
<evidence type="ECO:0000256" key="7">
    <source>
        <dbReference type="SAM" id="Phobius"/>
    </source>
</evidence>
<feature type="transmembrane region" description="Helical" evidence="7">
    <location>
        <begin position="131"/>
        <end position="151"/>
    </location>
</feature>
<organism evidence="10 11">
    <name type="scientific">Luteolibacter algae</name>
    <dbReference type="NCBI Taxonomy" id="454151"/>
    <lineage>
        <taxon>Bacteria</taxon>
        <taxon>Pseudomonadati</taxon>
        <taxon>Verrucomicrobiota</taxon>
        <taxon>Verrucomicrobiia</taxon>
        <taxon>Verrucomicrobiales</taxon>
        <taxon>Verrucomicrobiaceae</taxon>
        <taxon>Luteolibacter</taxon>
    </lineage>
</organism>
<feature type="domain" description="DUF6576" evidence="9">
    <location>
        <begin position="255"/>
        <end position="284"/>
    </location>
</feature>
<evidence type="ECO:0000256" key="2">
    <source>
        <dbReference type="ARBA" id="ARBA00009045"/>
    </source>
</evidence>
<dbReference type="PANTHER" id="PTHR43731">
    <property type="entry name" value="RHOMBOID PROTEASE"/>
    <property type="match status" value="1"/>
</dbReference>
<feature type="domain" description="Peptidase S54 rhomboid" evidence="8">
    <location>
        <begin position="60"/>
        <end position="208"/>
    </location>
</feature>
<comment type="caution">
    <text evidence="10">The sequence shown here is derived from an EMBL/GenBank/DDBJ whole genome shotgun (WGS) entry which is preliminary data.</text>
</comment>
<dbReference type="GO" id="GO:0006508">
    <property type="term" value="P:proteolysis"/>
    <property type="evidence" value="ECO:0007669"/>
    <property type="project" value="UniProtKB-KW"/>
</dbReference>
<dbReference type="PANTHER" id="PTHR43731:SF14">
    <property type="entry name" value="PRESENILIN-ASSOCIATED RHOMBOID-LIKE PROTEIN, MITOCHONDRIAL"/>
    <property type="match status" value="1"/>
</dbReference>
<comment type="similarity">
    <text evidence="2">Belongs to the peptidase S54 family.</text>
</comment>
<dbReference type="InterPro" id="IPR022764">
    <property type="entry name" value="Peptidase_S54_rhomboid_dom"/>
</dbReference>
<sequence length="289" mass="32209">MSFAERRFPSDRGDIMPQLTPVVKWLLILNLGIYFTDLLFLDHSIRNEFAFTIHSAVHERRIWEFVTFQFIHGSVGHVVFNCIGLYFFGPWMERWWGAVRFTSFYLISGIGGALFYMLLKYIHVLPSVTDTSGLVGASAGIYGILVGVAMIAPNLRVSLLFPPVTLSIKQMALALMAISIGSIVFKIGGNEGGEAGHMGGAIVGFLLMQLAKWQGWIRSGGGREPAAFRGIPGNKTREIGPKIRPRTRVDLRSSTEVDKILDKISEHGFQSLTAEERDLLHRVANRDKD</sequence>
<dbReference type="InterPro" id="IPR046483">
    <property type="entry name" value="DUF6576"/>
</dbReference>
<keyword evidence="5 7" id="KW-1133">Transmembrane helix</keyword>
<dbReference type="EMBL" id="JBHUIT010000001">
    <property type="protein sequence ID" value="MFD2255165.1"/>
    <property type="molecule type" value="Genomic_DNA"/>
</dbReference>
<keyword evidence="11" id="KW-1185">Reference proteome</keyword>
<dbReference type="RefSeq" id="WP_386817827.1">
    <property type="nucleotide sequence ID" value="NZ_JBHUIT010000001.1"/>
</dbReference>
<dbReference type="SUPFAM" id="SSF144091">
    <property type="entry name" value="Rhomboid-like"/>
    <property type="match status" value="1"/>
</dbReference>
<evidence type="ECO:0000256" key="3">
    <source>
        <dbReference type="ARBA" id="ARBA00022692"/>
    </source>
</evidence>
<evidence type="ECO:0000256" key="4">
    <source>
        <dbReference type="ARBA" id="ARBA00022801"/>
    </source>
</evidence>
<feature type="transmembrane region" description="Helical" evidence="7">
    <location>
        <begin position="95"/>
        <end position="119"/>
    </location>
</feature>
<evidence type="ECO:0000256" key="1">
    <source>
        <dbReference type="ARBA" id="ARBA00004141"/>
    </source>
</evidence>
<dbReference type="Proteomes" id="UP001597375">
    <property type="component" value="Unassembled WGS sequence"/>
</dbReference>
<accession>A0ABW5D3R1</accession>
<protein>
    <submittedName>
        <fullName evidence="10">Rhomboid family intramembrane serine protease</fullName>
        <ecNumber evidence="10">3.4.21.105</ecNumber>
    </submittedName>
</protein>
<evidence type="ECO:0000313" key="10">
    <source>
        <dbReference type="EMBL" id="MFD2255165.1"/>
    </source>
</evidence>
<dbReference type="InterPro" id="IPR050925">
    <property type="entry name" value="Rhomboid_protease_S54"/>
</dbReference>
<feature type="transmembrane region" description="Helical" evidence="7">
    <location>
        <begin position="171"/>
        <end position="188"/>
    </location>
</feature>
<evidence type="ECO:0000256" key="6">
    <source>
        <dbReference type="ARBA" id="ARBA00023136"/>
    </source>
</evidence>
<evidence type="ECO:0000259" key="9">
    <source>
        <dbReference type="Pfam" id="PF20216"/>
    </source>
</evidence>
<reference evidence="11" key="1">
    <citation type="journal article" date="2019" name="Int. J. Syst. Evol. Microbiol.">
        <title>The Global Catalogue of Microorganisms (GCM) 10K type strain sequencing project: providing services to taxonomists for standard genome sequencing and annotation.</title>
        <authorList>
            <consortium name="The Broad Institute Genomics Platform"/>
            <consortium name="The Broad Institute Genome Sequencing Center for Infectious Disease"/>
            <person name="Wu L."/>
            <person name="Ma J."/>
        </authorList>
    </citation>
    <scope>NUCLEOTIDE SEQUENCE [LARGE SCALE GENOMIC DNA]</scope>
    <source>
        <strain evidence="11">CGMCC 4.7106</strain>
    </source>
</reference>
<dbReference type="Pfam" id="PF01694">
    <property type="entry name" value="Rhomboid"/>
    <property type="match status" value="1"/>
</dbReference>
<dbReference type="Gene3D" id="1.20.1540.10">
    <property type="entry name" value="Rhomboid-like"/>
    <property type="match status" value="1"/>
</dbReference>
<dbReference type="Pfam" id="PF20216">
    <property type="entry name" value="DUF6576"/>
    <property type="match status" value="1"/>
</dbReference>
<keyword evidence="10" id="KW-0645">Protease</keyword>
<dbReference type="EC" id="3.4.21.105" evidence="10"/>
<evidence type="ECO:0000259" key="8">
    <source>
        <dbReference type="Pfam" id="PF01694"/>
    </source>
</evidence>
<proteinExistence type="inferred from homology"/>
<comment type="subcellular location">
    <subcellularLocation>
        <location evidence="1">Membrane</location>
        <topology evidence="1">Multi-pass membrane protein</topology>
    </subcellularLocation>
</comment>
<keyword evidence="6 7" id="KW-0472">Membrane</keyword>
<dbReference type="GO" id="GO:0008233">
    <property type="term" value="F:peptidase activity"/>
    <property type="evidence" value="ECO:0007669"/>
    <property type="project" value="UniProtKB-KW"/>
</dbReference>
<keyword evidence="4 10" id="KW-0378">Hydrolase</keyword>
<dbReference type="InterPro" id="IPR035952">
    <property type="entry name" value="Rhomboid-like_sf"/>
</dbReference>